<protein>
    <submittedName>
        <fullName evidence="1">Uncharacterized protein</fullName>
    </submittedName>
</protein>
<evidence type="ECO:0000313" key="2">
    <source>
        <dbReference type="Proteomes" id="UP000419743"/>
    </source>
</evidence>
<dbReference type="Proteomes" id="UP000419743">
    <property type="component" value="Unassembled WGS sequence"/>
</dbReference>
<dbReference type="AlphaFoldDB" id="A0A7M4DHJ4"/>
<reference evidence="1 2" key="1">
    <citation type="submission" date="2019-11" db="EMBL/GenBank/DDBJ databases">
        <authorList>
            <person name="Criscuolo A."/>
        </authorList>
    </citation>
    <scope>NUCLEOTIDE SEQUENCE [LARGE SCALE GENOMIC DNA]</scope>
    <source>
        <strain evidence="1">CIP111667</strain>
    </source>
</reference>
<gene>
    <name evidence="1" type="ORF">HALOF300_01592</name>
</gene>
<dbReference type="EMBL" id="CACRYJ010000021">
    <property type="protein sequence ID" value="VZO36387.1"/>
    <property type="molecule type" value="Genomic_DNA"/>
</dbReference>
<keyword evidence="2" id="KW-1185">Reference proteome</keyword>
<evidence type="ECO:0000313" key="1">
    <source>
        <dbReference type="EMBL" id="VZO36387.1"/>
    </source>
</evidence>
<name>A0A7M4DHJ4_9MICO</name>
<comment type="caution">
    <text evidence="1">The sequence shown here is derived from an EMBL/GenBank/DDBJ whole genome shotgun (WGS) entry which is preliminary data.</text>
</comment>
<proteinExistence type="predicted"/>
<organism evidence="1 2">
    <name type="scientific">Occultella aeris</name>
    <dbReference type="NCBI Taxonomy" id="2761496"/>
    <lineage>
        <taxon>Bacteria</taxon>
        <taxon>Bacillati</taxon>
        <taxon>Actinomycetota</taxon>
        <taxon>Actinomycetes</taxon>
        <taxon>Micrococcales</taxon>
        <taxon>Ruaniaceae</taxon>
        <taxon>Occultella</taxon>
    </lineage>
</organism>
<accession>A0A7M4DHJ4</accession>
<sequence>MQRAAQYRVLDRPVRLKTQGSGSLEELDNGGYGV</sequence>